<evidence type="ECO:0000313" key="2">
    <source>
        <dbReference type="EMBL" id="KFM94967.1"/>
    </source>
</evidence>
<dbReference type="PROSITE" id="PS51272">
    <property type="entry name" value="SLH"/>
    <property type="match status" value="1"/>
</dbReference>
<dbReference type="OrthoDB" id="2629082at2"/>
<feature type="domain" description="SLH" evidence="1">
    <location>
        <begin position="1"/>
        <end position="48"/>
    </location>
</feature>
<organism evidence="2 3">
    <name type="scientific">Paenibacillus macerans</name>
    <name type="common">Bacillus macerans</name>
    <dbReference type="NCBI Taxonomy" id="44252"/>
    <lineage>
        <taxon>Bacteria</taxon>
        <taxon>Bacillati</taxon>
        <taxon>Bacillota</taxon>
        <taxon>Bacilli</taxon>
        <taxon>Bacillales</taxon>
        <taxon>Paenibacillaceae</taxon>
        <taxon>Paenibacillus</taxon>
    </lineage>
</organism>
<name>A0A090YAV9_PAEMA</name>
<evidence type="ECO:0000259" key="1">
    <source>
        <dbReference type="PROSITE" id="PS51272"/>
    </source>
</evidence>
<dbReference type="EMBL" id="JMQA01000044">
    <property type="protein sequence ID" value="KFM94967.1"/>
    <property type="molecule type" value="Genomic_DNA"/>
</dbReference>
<gene>
    <name evidence="2" type="ORF">DJ90_5846</name>
</gene>
<reference evidence="2 3" key="1">
    <citation type="submission" date="2014-04" db="EMBL/GenBank/DDBJ databases">
        <authorList>
            <person name="Bishop-Lilly K.A."/>
            <person name="Broomall S.M."/>
            <person name="Chain P.S."/>
            <person name="Chertkov O."/>
            <person name="Coyne S.R."/>
            <person name="Daligault H.E."/>
            <person name="Davenport K.W."/>
            <person name="Erkkila T."/>
            <person name="Frey K.G."/>
            <person name="Gibbons H.S."/>
            <person name="Gu W."/>
            <person name="Jaissle J."/>
            <person name="Johnson S.L."/>
            <person name="Koroleva G.I."/>
            <person name="Ladner J.T."/>
            <person name="Lo C.-C."/>
            <person name="Minogue T.D."/>
            <person name="Munk C."/>
            <person name="Palacios G.F."/>
            <person name="Redden C.L."/>
            <person name="Rosenzweig C.N."/>
            <person name="Scholz M.B."/>
            <person name="Teshima H."/>
            <person name="Xu Y."/>
        </authorList>
    </citation>
    <scope>NUCLEOTIDE SEQUENCE [LARGE SCALE GENOMIC DNA]</scope>
    <source>
        <strain evidence="2 3">8244</strain>
    </source>
</reference>
<proteinExistence type="predicted"/>
<accession>A0A090YAV9</accession>
<dbReference type="AlphaFoldDB" id="A0A090YAV9"/>
<dbReference type="PATRIC" id="fig|44252.3.peg.5325"/>
<keyword evidence="3" id="KW-1185">Reference proteome</keyword>
<dbReference type="RefSeq" id="WP_082207658.1">
    <property type="nucleotide sequence ID" value="NZ_JBDLZH010000005.1"/>
</dbReference>
<dbReference type="Proteomes" id="UP000029278">
    <property type="component" value="Unassembled WGS sequence"/>
</dbReference>
<dbReference type="InterPro" id="IPR001119">
    <property type="entry name" value="SLH_dom"/>
</dbReference>
<sequence>MGSSLCAAMYEAGLIEGKDNNRFAPNDQVTRAEAVTLLLRLAHYQAGN</sequence>
<dbReference type="HOGENOM" id="CLU_3155687_0_0_9"/>
<dbReference type="Pfam" id="PF00395">
    <property type="entry name" value="SLH"/>
    <property type="match status" value="1"/>
</dbReference>
<evidence type="ECO:0000313" key="3">
    <source>
        <dbReference type="Proteomes" id="UP000029278"/>
    </source>
</evidence>
<dbReference type="STRING" id="44252.DJ90_5846"/>
<protein>
    <recommendedName>
        <fullName evidence="1">SLH domain-containing protein</fullName>
    </recommendedName>
</protein>
<comment type="caution">
    <text evidence="2">The sequence shown here is derived from an EMBL/GenBank/DDBJ whole genome shotgun (WGS) entry which is preliminary data.</text>
</comment>